<dbReference type="Proteomes" id="UP000292957">
    <property type="component" value="Unassembled WGS sequence"/>
</dbReference>
<gene>
    <name evidence="2" type="ORF">BD311DRAFT_758693</name>
</gene>
<organism evidence="2">
    <name type="scientific">Dichomitus squalens</name>
    <dbReference type="NCBI Taxonomy" id="114155"/>
    <lineage>
        <taxon>Eukaryota</taxon>
        <taxon>Fungi</taxon>
        <taxon>Dikarya</taxon>
        <taxon>Basidiomycota</taxon>
        <taxon>Agaricomycotina</taxon>
        <taxon>Agaricomycetes</taxon>
        <taxon>Polyporales</taxon>
        <taxon>Polyporaceae</taxon>
        <taxon>Dichomitus</taxon>
    </lineage>
</organism>
<dbReference type="OrthoDB" id="2758689at2759"/>
<proteinExistence type="predicted"/>
<dbReference type="Gene3D" id="1.20.1280.50">
    <property type="match status" value="1"/>
</dbReference>
<evidence type="ECO:0000313" key="2">
    <source>
        <dbReference type="EMBL" id="TBU28251.1"/>
    </source>
</evidence>
<accession>A0A4Q9MPW3</accession>
<reference evidence="2" key="1">
    <citation type="submission" date="2019-01" db="EMBL/GenBank/DDBJ databases">
        <title>Draft genome sequences of three monokaryotic isolates of the white-rot basidiomycete fungus Dichomitus squalens.</title>
        <authorList>
            <consortium name="DOE Joint Genome Institute"/>
            <person name="Lopez S.C."/>
            <person name="Andreopoulos B."/>
            <person name="Pangilinan J."/>
            <person name="Lipzen A."/>
            <person name="Riley R."/>
            <person name="Ahrendt S."/>
            <person name="Ng V."/>
            <person name="Barry K."/>
            <person name="Daum C."/>
            <person name="Grigoriev I.V."/>
            <person name="Hilden K.S."/>
            <person name="Makela M.R."/>
            <person name="de Vries R.P."/>
        </authorList>
    </citation>
    <scope>NUCLEOTIDE SEQUENCE [LARGE SCALE GENOMIC DNA]</scope>
    <source>
        <strain evidence="2">OM18370.1</strain>
    </source>
</reference>
<protein>
    <recommendedName>
        <fullName evidence="1">F-box domain-containing protein</fullName>
    </recommendedName>
</protein>
<dbReference type="AlphaFoldDB" id="A0A4Q9MPW3"/>
<feature type="domain" description="F-box" evidence="1">
    <location>
        <begin position="55"/>
        <end position="117"/>
    </location>
</feature>
<name>A0A4Q9MPW3_9APHY</name>
<dbReference type="EMBL" id="ML143423">
    <property type="protein sequence ID" value="TBU28251.1"/>
    <property type="molecule type" value="Genomic_DNA"/>
</dbReference>
<sequence>MAMSSSQSNLYQLTDDALKSFERVGKSQIQPGQVKTLALSTLSSIQSILNAMRPINLLPPETLILIFSFVPRRNPIPTDTEGRPWPFDIPDVSIYLQLATVCKHWCNIIRGTPALWSVVSGPGAMSFLGRRTPKLWYLMRCPCGPLTVNIFEKVTPRMRLLLKNEGYRIQQLHIGHLMGTEATDAEDSVLSLLLSLPAAELEHCKITLAHTDSNYRKEPTVPLFSGHGENLRSLYLEKLWFLPANIFPKLRFLTIYRYYVFSDPVWSIEDLFKFLAGSPDLEELRLLHVWNRSPPSPAPLSAGTATVVLPRLRIFVLTLRGHASASTLQTLFPTLQLPPTCRLRLEQVKIDELHAVSPALRSLGQPFTRMHLTLTRRTRYLSDPPSQESESWDWSLILAPSQSEGFGGVWIRLEAADAAAVPSLLGPKFRKIPFLENVEELWLTSNLFSEALLRRICLPPNVRGLALTILNGGVLTRFFAPVMLVSAQLDTLCICILSADYVGAVKDALTNTGLAMGPMPKLNPIRRVAVGYAQSTPLYNIHKGGPSLRGCGAGTEISWIGRIAGRSGDDAEMDRLLNSPATIRASWPRWS</sequence>
<dbReference type="InterPro" id="IPR001810">
    <property type="entry name" value="F-box_dom"/>
</dbReference>
<dbReference type="Pfam" id="PF12937">
    <property type="entry name" value="F-box-like"/>
    <property type="match status" value="1"/>
</dbReference>
<evidence type="ECO:0000259" key="1">
    <source>
        <dbReference type="Pfam" id="PF12937"/>
    </source>
</evidence>